<dbReference type="InterPro" id="IPR011990">
    <property type="entry name" value="TPR-like_helical_dom_sf"/>
</dbReference>
<dbReference type="eggNOG" id="COG0457">
    <property type="taxonomic scope" value="Bacteria"/>
</dbReference>
<dbReference type="Pfam" id="PF13181">
    <property type="entry name" value="TPR_8"/>
    <property type="match status" value="1"/>
</dbReference>
<dbReference type="InterPro" id="IPR019734">
    <property type="entry name" value="TPR_rpt"/>
</dbReference>
<dbReference type="EMBL" id="AMRI01000024">
    <property type="protein sequence ID" value="EKE69484.1"/>
    <property type="molecule type" value="Genomic_DNA"/>
</dbReference>
<evidence type="ECO:0000313" key="2">
    <source>
        <dbReference type="EMBL" id="EKE69484.1"/>
    </source>
</evidence>
<dbReference type="SMART" id="SM00028">
    <property type="entry name" value="TPR"/>
    <property type="match status" value="5"/>
</dbReference>
<dbReference type="Proteomes" id="UP000006755">
    <property type="component" value="Unassembled WGS sequence"/>
</dbReference>
<evidence type="ECO:0000256" key="1">
    <source>
        <dbReference type="SAM" id="Coils"/>
    </source>
</evidence>
<sequence>MLLAMTGPAWGSAVGDLRQAMDHNFDPKARASLPGLVAPAVAEATAEGNPLVLGEVLYIKANIESRLSRDYEGSLLTLHQAAVAVANLKTPDSLGVQMDIWIEQGSLNQYLGRFDQAEAFFEEALKRARSRKSPKAEARALFRLGQLKYRRNDIVQALSYLDEASLRLLEQDDPELRLKILSTKGRIFRLNHAYDKAQDFLQQALALAQELNDHKAVPDLLVATAVTYEEMGDSNSALLESLHALDLYRQQNRTLSEAKVLLNIASLYQNDPAQHPKAMEYLDQAVTIYRKNKVNFYLGTALSMRAPLLADPGQGIQDLKDALGYFDERDDVSSWRERQKAQMRLADLYEKQGQQTLAIAALRAAMALQQELDSDDLQDGRQAMEQLTEQLNQADRLRRSEQQRLTLDQQRSWWRQSTLLTAVLALATMLGLLWLWRQKHQLQLALAEDRRTMAHHGLSGLVNQRGLAPLLQPLLEASQQAHNQSRERETLPQEPLVFISLDARFVQRLPMLAGIEESRELVRRYVATLEEACSHCEVVAQLADDHLLLVLKDEPSLLPSLYKRLSELTARFVMAEGLEDVRVAVGFNLFPTLAQRSSPLPVDALVELARFTLAQAVTLLEETRQSTWVSIQALELAPPSLLDVDNAHLKLQEALDRGLLQLRSGH</sequence>
<reference evidence="2 3" key="1">
    <citation type="journal article" date="2012" name="J. Bacteriol.">
        <title>Genome Sequence of Gallaecimonas xiamenensis Type Strain 3-C-1.</title>
        <authorList>
            <person name="Lai Q."/>
            <person name="Wang L."/>
            <person name="Wang W."/>
            <person name="Shao Z."/>
        </authorList>
    </citation>
    <scope>NUCLEOTIDE SEQUENCE [LARGE SCALE GENOMIC DNA]</scope>
    <source>
        <strain evidence="2 3">3-C-1</strain>
    </source>
</reference>
<dbReference type="STRING" id="745411.B3C1_15272"/>
<keyword evidence="3" id="KW-1185">Reference proteome</keyword>
<organism evidence="2 3">
    <name type="scientific">Gallaecimonas xiamenensis 3-C-1</name>
    <dbReference type="NCBI Taxonomy" id="745411"/>
    <lineage>
        <taxon>Bacteria</taxon>
        <taxon>Pseudomonadati</taxon>
        <taxon>Pseudomonadota</taxon>
        <taxon>Gammaproteobacteria</taxon>
        <taxon>Enterobacterales</taxon>
        <taxon>Gallaecimonadaceae</taxon>
        <taxon>Gallaecimonas</taxon>
    </lineage>
</organism>
<dbReference type="PANTHER" id="PTHR10098">
    <property type="entry name" value="RAPSYN-RELATED"/>
    <property type="match status" value="1"/>
</dbReference>
<gene>
    <name evidence="2" type="ORF">B3C1_15272</name>
</gene>
<evidence type="ECO:0000313" key="3">
    <source>
        <dbReference type="Proteomes" id="UP000006755"/>
    </source>
</evidence>
<protein>
    <recommendedName>
        <fullName evidence="4">GGDEF domain-containing protein</fullName>
    </recommendedName>
</protein>
<name>K2JFP7_9GAMM</name>
<dbReference type="Pfam" id="PF13424">
    <property type="entry name" value="TPR_12"/>
    <property type="match status" value="2"/>
</dbReference>
<dbReference type="AlphaFoldDB" id="K2JFP7"/>
<keyword evidence="1" id="KW-0175">Coiled coil</keyword>
<feature type="coiled-coil region" evidence="1">
    <location>
        <begin position="377"/>
        <end position="404"/>
    </location>
</feature>
<accession>K2JFP7</accession>
<dbReference type="Gene3D" id="1.25.40.10">
    <property type="entry name" value="Tetratricopeptide repeat domain"/>
    <property type="match status" value="2"/>
</dbReference>
<comment type="caution">
    <text evidence="2">The sequence shown here is derived from an EMBL/GenBank/DDBJ whole genome shotgun (WGS) entry which is preliminary data.</text>
</comment>
<evidence type="ECO:0008006" key="4">
    <source>
        <dbReference type="Google" id="ProtNLM"/>
    </source>
</evidence>
<proteinExistence type="predicted"/>
<dbReference type="SUPFAM" id="SSF48452">
    <property type="entry name" value="TPR-like"/>
    <property type="match status" value="2"/>
</dbReference>